<gene>
    <name evidence="4" type="ORF">QS748_07960</name>
</gene>
<feature type="transmembrane region" description="Helical" evidence="3">
    <location>
        <begin position="21"/>
        <end position="42"/>
    </location>
</feature>
<keyword evidence="3" id="KW-1133">Transmembrane helix</keyword>
<accession>A0AA90P170</accession>
<dbReference type="EMBL" id="JASXSV010000010">
    <property type="protein sequence ID" value="MDP0589121.1"/>
    <property type="molecule type" value="Genomic_DNA"/>
</dbReference>
<keyword evidence="2" id="KW-0488">Methylation</keyword>
<evidence type="ECO:0000256" key="1">
    <source>
        <dbReference type="ARBA" id="ARBA00005233"/>
    </source>
</evidence>
<sequence length="172" mass="18857">MDEDYKMDCKKIKAVELKEKGFTLIELMIVIAIIGILASVAMPQYQSYTREAQVTAAISEMKPYQTAVAICTQTKQIMDCTPSTPTAKTPVPAVAPNGKVTAGTYNLKYAELVVTPKGPFGDTQKLTYRSDEGGINWKFVCDNGSIKNSNNLCDTSFVTDAPNKIAEWTTKK</sequence>
<dbReference type="SUPFAM" id="SSF54523">
    <property type="entry name" value="Pili subunits"/>
    <property type="match status" value="1"/>
</dbReference>
<dbReference type="AlphaFoldDB" id="A0AA90P170"/>
<name>A0AA90P170_9GAMM</name>
<dbReference type="PROSITE" id="PS00409">
    <property type="entry name" value="PROKAR_NTER_METHYL"/>
    <property type="match status" value="1"/>
</dbReference>
<dbReference type="Proteomes" id="UP001178148">
    <property type="component" value="Unassembled WGS sequence"/>
</dbReference>
<comment type="caution">
    <text evidence="4">The sequence shown here is derived from an EMBL/GenBank/DDBJ whole genome shotgun (WGS) entry which is preliminary data.</text>
</comment>
<dbReference type="Pfam" id="PF07963">
    <property type="entry name" value="N_methyl"/>
    <property type="match status" value="1"/>
</dbReference>
<protein>
    <submittedName>
        <fullName evidence="4">Prepilin-type N-terminal cleavage/methylation domain-containing protein</fullName>
    </submittedName>
</protein>
<proteinExistence type="inferred from homology"/>
<dbReference type="InterPro" id="IPR012902">
    <property type="entry name" value="N_methyl_site"/>
</dbReference>
<evidence type="ECO:0000313" key="4">
    <source>
        <dbReference type="EMBL" id="MDP0589121.1"/>
    </source>
</evidence>
<evidence type="ECO:0000313" key="5">
    <source>
        <dbReference type="Proteomes" id="UP001178148"/>
    </source>
</evidence>
<dbReference type="InterPro" id="IPR045584">
    <property type="entry name" value="Pilin-like"/>
</dbReference>
<dbReference type="PANTHER" id="PTHR30093:SF34">
    <property type="entry name" value="PREPILIN PEPTIDASE-DEPENDENT PROTEIN D"/>
    <property type="match status" value="1"/>
</dbReference>
<evidence type="ECO:0000256" key="2">
    <source>
        <dbReference type="ARBA" id="ARBA00022481"/>
    </source>
</evidence>
<keyword evidence="3" id="KW-0812">Transmembrane</keyword>
<comment type="similarity">
    <text evidence="1">Belongs to the N-Me-Phe pilin family.</text>
</comment>
<keyword evidence="3" id="KW-0472">Membrane</keyword>
<organism evidence="4 5">
    <name type="scientific">Candidatus Endonucleibacter bathymodioli</name>
    <dbReference type="NCBI Taxonomy" id="539814"/>
    <lineage>
        <taxon>Bacteria</taxon>
        <taxon>Pseudomonadati</taxon>
        <taxon>Pseudomonadota</taxon>
        <taxon>Gammaproteobacteria</taxon>
        <taxon>Oceanospirillales</taxon>
        <taxon>Endozoicomonadaceae</taxon>
        <taxon>Candidatus Endonucleibacter</taxon>
    </lineage>
</organism>
<reference evidence="4 5" key="1">
    <citation type="journal article" date="2023" name="bioRxiv">
        <title>An intranuclear bacterial parasite of deep-sea mussels expresses apoptosis inhibitors acquired from its host.</title>
        <authorList>
            <person name="Gonzalez Porras M.A."/>
            <person name="Assie A."/>
            <person name="Tietjen M."/>
            <person name="Violette M."/>
            <person name="Kleiner M."/>
            <person name="Gruber-Vodicka H."/>
            <person name="Dubilier N."/>
            <person name="Leisch N."/>
        </authorList>
    </citation>
    <scope>NUCLEOTIDE SEQUENCE [LARGE SCALE GENOMIC DNA]</scope>
    <source>
        <strain evidence="4">IAP13</strain>
    </source>
</reference>
<evidence type="ECO:0000256" key="3">
    <source>
        <dbReference type="SAM" id="Phobius"/>
    </source>
</evidence>
<dbReference type="PANTHER" id="PTHR30093">
    <property type="entry name" value="GENERAL SECRETION PATHWAY PROTEIN G"/>
    <property type="match status" value="1"/>
</dbReference>
<dbReference type="Gene3D" id="3.30.700.10">
    <property type="entry name" value="Glycoprotein, Type 4 Pilin"/>
    <property type="match status" value="1"/>
</dbReference>
<dbReference type="NCBIfam" id="TIGR02532">
    <property type="entry name" value="IV_pilin_GFxxxE"/>
    <property type="match status" value="1"/>
</dbReference>
<keyword evidence="5" id="KW-1185">Reference proteome</keyword>